<organism evidence="2 3">
    <name type="scientific">Plantactinospora veratri</name>
    <dbReference type="NCBI Taxonomy" id="1436122"/>
    <lineage>
        <taxon>Bacteria</taxon>
        <taxon>Bacillati</taxon>
        <taxon>Actinomycetota</taxon>
        <taxon>Actinomycetes</taxon>
        <taxon>Micromonosporales</taxon>
        <taxon>Micromonosporaceae</taxon>
        <taxon>Plantactinospora</taxon>
    </lineage>
</organism>
<feature type="transmembrane region" description="Helical" evidence="1">
    <location>
        <begin position="77"/>
        <end position="100"/>
    </location>
</feature>
<dbReference type="Pfam" id="PF12679">
    <property type="entry name" value="ABC2_membrane_2"/>
    <property type="match status" value="1"/>
</dbReference>
<protein>
    <submittedName>
        <fullName evidence="2">ABC transporter permease subunit</fullName>
    </submittedName>
</protein>
<name>A0ABU7SCQ1_9ACTN</name>
<keyword evidence="1" id="KW-1133">Transmembrane helix</keyword>
<feature type="transmembrane region" description="Helical" evidence="1">
    <location>
        <begin position="193"/>
        <end position="211"/>
    </location>
</feature>
<accession>A0ABU7SCQ1</accession>
<keyword evidence="1" id="KW-0812">Transmembrane</keyword>
<comment type="caution">
    <text evidence="2">The sequence shown here is derived from an EMBL/GenBank/DDBJ whole genome shotgun (WGS) entry which is preliminary data.</text>
</comment>
<evidence type="ECO:0000313" key="2">
    <source>
        <dbReference type="EMBL" id="MEE6307706.1"/>
    </source>
</evidence>
<evidence type="ECO:0000256" key="1">
    <source>
        <dbReference type="SAM" id="Phobius"/>
    </source>
</evidence>
<reference evidence="2 3" key="1">
    <citation type="submission" date="2024-01" db="EMBL/GenBank/DDBJ databases">
        <title>Genome insights into Plantactinospora veratri sp. nov.</title>
        <authorList>
            <person name="Wang L."/>
        </authorList>
    </citation>
    <scope>NUCLEOTIDE SEQUENCE [LARGE SCALE GENOMIC DNA]</scope>
    <source>
        <strain evidence="2 3">NEAU-FHS4</strain>
    </source>
</reference>
<dbReference type="Proteomes" id="UP001339911">
    <property type="component" value="Unassembled WGS sequence"/>
</dbReference>
<sequence>MSAVPEASATAGGLARGRVDPTGLGAVLRAELTKIRTVRSTVWTLLPTFVVGVGISLLAGLSFGAQPPERQLGFDPLFPAFYGLTLGQLALVVFGVLVMATEYSSGTIRATLVAVPRRGRCYAGKILGTALFAGAVAVPTVLVGFFAAQAGLGRYGVGLGAPGAGAAVIGGCLHLVLLCLFSLGVATMLRSPVRALAVLLPLFFLGSQGLGNVPGLRTVTQYLPDQTTWVILHLAGAQDEARWARDYGPWTGVALLALWTAASLLGGYLVLRRRDA</sequence>
<feature type="transmembrane region" description="Helical" evidence="1">
    <location>
        <begin position="42"/>
        <end position="65"/>
    </location>
</feature>
<feature type="transmembrane region" description="Helical" evidence="1">
    <location>
        <begin position="164"/>
        <end position="186"/>
    </location>
</feature>
<feature type="transmembrane region" description="Helical" evidence="1">
    <location>
        <begin position="250"/>
        <end position="271"/>
    </location>
</feature>
<feature type="transmembrane region" description="Helical" evidence="1">
    <location>
        <begin position="126"/>
        <end position="152"/>
    </location>
</feature>
<dbReference type="RefSeq" id="WP_331207994.1">
    <property type="nucleotide sequence ID" value="NZ_JAZGQL010000008.1"/>
</dbReference>
<keyword evidence="3" id="KW-1185">Reference proteome</keyword>
<proteinExistence type="predicted"/>
<evidence type="ECO:0000313" key="3">
    <source>
        <dbReference type="Proteomes" id="UP001339911"/>
    </source>
</evidence>
<dbReference type="EMBL" id="JAZGQL010000008">
    <property type="protein sequence ID" value="MEE6307706.1"/>
    <property type="molecule type" value="Genomic_DNA"/>
</dbReference>
<gene>
    <name evidence="2" type="ORF">V1634_12820</name>
</gene>
<keyword evidence="1" id="KW-0472">Membrane</keyword>